<dbReference type="EMBL" id="AOIT01000049">
    <property type="protein sequence ID" value="ELZ19248.1"/>
    <property type="molecule type" value="Genomic_DNA"/>
</dbReference>
<dbReference type="AlphaFoldDB" id="M0C9D8"/>
<dbReference type="GO" id="GO:0005507">
    <property type="term" value="F:copper ion binding"/>
    <property type="evidence" value="ECO:0007669"/>
    <property type="project" value="InterPro"/>
</dbReference>
<dbReference type="Gene3D" id="2.60.40.420">
    <property type="entry name" value="Cupredoxins - blue copper proteins"/>
    <property type="match status" value="1"/>
</dbReference>
<sequence>MAQDNPVSRRTALKLTGAAASTALVAGCSGGGNGNGNGNGNGGGSDGVEIESGTEVDFSGQTTHWEGLSPSSIEGAQNPTLILQEGEEYTFGWSEGDGANHNLEIRNSNGEIVNDLTTGDPVAEPGDDQVLTFEASSEMATYNCDPHPQMEGEIVVE</sequence>
<evidence type="ECO:0000259" key="4">
    <source>
        <dbReference type="Pfam" id="PF00127"/>
    </source>
</evidence>
<keyword evidence="2" id="KW-0186">Copper</keyword>
<feature type="compositionally biased region" description="Gly residues" evidence="3">
    <location>
        <begin position="32"/>
        <end position="46"/>
    </location>
</feature>
<evidence type="ECO:0000256" key="2">
    <source>
        <dbReference type="ARBA" id="ARBA00023008"/>
    </source>
</evidence>
<dbReference type="RefSeq" id="WP_008013385.1">
    <property type="nucleotide sequence ID" value="NZ_AOIT01000049.1"/>
</dbReference>
<dbReference type="PROSITE" id="PS51318">
    <property type="entry name" value="TAT"/>
    <property type="match status" value="1"/>
</dbReference>
<evidence type="ECO:0000313" key="6">
    <source>
        <dbReference type="Proteomes" id="UP000011615"/>
    </source>
</evidence>
<name>M0C9D8_9EURY</name>
<evidence type="ECO:0000256" key="1">
    <source>
        <dbReference type="ARBA" id="ARBA00022723"/>
    </source>
</evidence>
<dbReference type="Pfam" id="PF00127">
    <property type="entry name" value="Copper-bind"/>
    <property type="match status" value="1"/>
</dbReference>
<protein>
    <submittedName>
        <fullName evidence="5">Blue (Type 1) copper domain-containing protein</fullName>
    </submittedName>
</protein>
<dbReference type="OrthoDB" id="6744at2157"/>
<keyword evidence="1" id="KW-0479">Metal-binding</keyword>
<feature type="domain" description="Blue (type 1) copper" evidence="4">
    <location>
        <begin position="82"/>
        <end position="157"/>
    </location>
</feature>
<dbReference type="InterPro" id="IPR000923">
    <property type="entry name" value="BlueCu_1"/>
</dbReference>
<reference evidence="5 6" key="1">
    <citation type="journal article" date="2014" name="PLoS Genet.">
        <title>Phylogenetically driven sequencing of extremely halophilic archaea reveals strategies for static and dynamic osmo-response.</title>
        <authorList>
            <person name="Becker E.A."/>
            <person name="Seitzer P.M."/>
            <person name="Tritt A."/>
            <person name="Larsen D."/>
            <person name="Krusor M."/>
            <person name="Yao A.I."/>
            <person name="Wu D."/>
            <person name="Madern D."/>
            <person name="Eisen J.A."/>
            <person name="Darling A.E."/>
            <person name="Facciotti M.T."/>
        </authorList>
    </citation>
    <scope>NUCLEOTIDE SEQUENCE [LARGE SCALE GENOMIC DNA]</scope>
    <source>
        <strain evidence="5 6">JCM 13563</strain>
    </source>
</reference>
<accession>M0C9D8</accession>
<dbReference type="PATRIC" id="fig|1230457.4.peg.2481"/>
<evidence type="ECO:0000313" key="5">
    <source>
        <dbReference type="EMBL" id="ELZ19248.1"/>
    </source>
</evidence>
<dbReference type="InterPro" id="IPR008972">
    <property type="entry name" value="Cupredoxin"/>
</dbReference>
<organism evidence="5 6">
    <name type="scientific">Natrinema limicola JCM 13563</name>
    <dbReference type="NCBI Taxonomy" id="1230457"/>
    <lineage>
        <taxon>Archaea</taxon>
        <taxon>Methanobacteriati</taxon>
        <taxon>Methanobacteriota</taxon>
        <taxon>Stenosarchaea group</taxon>
        <taxon>Halobacteria</taxon>
        <taxon>Halobacteriales</taxon>
        <taxon>Natrialbaceae</taxon>
        <taxon>Natrinema</taxon>
    </lineage>
</organism>
<dbReference type="SUPFAM" id="SSF49503">
    <property type="entry name" value="Cupredoxins"/>
    <property type="match status" value="1"/>
</dbReference>
<feature type="region of interest" description="Disordered" evidence="3">
    <location>
        <begin position="32"/>
        <end position="54"/>
    </location>
</feature>
<dbReference type="InterPro" id="IPR006311">
    <property type="entry name" value="TAT_signal"/>
</dbReference>
<dbReference type="eggNOG" id="arCOG11135">
    <property type="taxonomic scope" value="Archaea"/>
</dbReference>
<dbReference type="GO" id="GO:0009055">
    <property type="term" value="F:electron transfer activity"/>
    <property type="evidence" value="ECO:0007669"/>
    <property type="project" value="InterPro"/>
</dbReference>
<comment type="caution">
    <text evidence="5">The sequence shown here is derived from an EMBL/GenBank/DDBJ whole genome shotgun (WGS) entry which is preliminary data.</text>
</comment>
<dbReference type="Proteomes" id="UP000011615">
    <property type="component" value="Unassembled WGS sequence"/>
</dbReference>
<gene>
    <name evidence="5" type="ORF">C476_12341</name>
</gene>
<keyword evidence="6" id="KW-1185">Reference proteome</keyword>
<dbReference type="STRING" id="1230457.C476_12341"/>
<evidence type="ECO:0000256" key="3">
    <source>
        <dbReference type="SAM" id="MobiDB-lite"/>
    </source>
</evidence>
<proteinExistence type="predicted"/>